<dbReference type="InterPro" id="IPR057567">
    <property type="entry name" value="TPR_TTI1_C"/>
</dbReference>
<keyword evidence="5" id="KW-1185">Reference proteome</keyword>
<sequence>MQSDFRKPGKNFFVKGSSFQRIMAMCNRQLVFDKLRPLCVQLSKDHSRKNVVAVTKALEGIDRGCIQDLQEYLLFPLRIILKQPTKYSEDFYTDLFTLMEKILGCSRVWNWELFTDLFTSSCVMISSPPEHGSPEGKATAKSEDLKTAVVQNIKTLVSKSDYSIIQKLFSLQSLPVLGVAVSILLDIADTEKCRSLKVLAIKCLTELSQVDGKYCNKVRAMLGDTLASFLPGITITLCKIITGDQRQGHSVIATAIYAWTKIVGLTMDDILIEESQKRVQQPILAGTVEDKIKKLAIKRDSTWVEMTGKKLNVLVKQICSVRGHSNWKVRLALAESAGSLLQGCTRSLHSSIPDFMEILVGLISDEYTNVANKSRKILNIFTHTHLGPECRPLVEMLEENLHNLSTSLPRIIRCVDENRKFSALSLMSGYIDLLGSDINHLLMSASHLKRLSLSLVQVFELDTTDIKIIEERTTWIGHDADFVSRVHVSDVIKPRKNFKHFHDKKIEKELKNICRLLGYYGSISLLVDHFLDLFHESILHKMQATMIINELMLGAAGEGVISYQEKDFEKRRENNIEELESIVEMLIDEYLSPSNMYLVTSPHHNHSVRSTPENRLMALELVTGQTSNQLSSFNRNIIQICLYLEGIGTFAKVLKDRYFPYLMKTIYPLLEKLGDETAYISSTAYLTLCDICHVCQYKSIGELVQRNADYLVNAISLRLRHFCENKKSPLVLKVMLQYSSSDILPLIGDTIQEILESLDENYEHEALLFLRVLNELVKAVLRWFKDSAGNNLEKKQQASSEKRIDDKLDVVSYIKEYLHLKKVSEGDITQNDETSQYDEQPAEDIPEDQDMDADQKKDPPLHVTAVKEVLFRCKHLLSSRNPSIRLLALDTIANSCRALQSHQDELLPMIHEIWMPYSARFVDEEKLVTKKAVESLMVMADTSGDFICRRCTKDVFPKMITFLEKQAEISKGSSKAYLHTINFKLQQCILGQIGGICKQLGVSGNNLDLVSSVCVLYLSARQPKFLQKIAMETCTILISLDPDPMWLKLCDLYHPKEFLSYVPLFKPVKFKSTPGAKNEFAENVIELLKLPEMGS</sequence>
<feature type="compositionally biased region" description="Polar residues" evidence="1">
    <location>
        <begin position="828"/>
        <end position="838"/>
    </location>
</feature>
<feature type="region of interest" description="Disordered" evidence="1">
    <location>
        <begin position="828"/>
        <end position="857"/>
    </location>
</feature>
<evidence type="ECO:0000259" key="3">
    <source>
        <dbReference type="Pfam" id="PF24181"/>
    </source>
</evidence>
<organism evidence="4 5">
    <name type="scientific">Magallana gigas</name>
    <name type="common">Pacific oyster</name>
    <name type="synonym">Crassostrea gigas</name>
    <dbReference type="NCBI Taxonomy" id="29159"/>
    <lineage>
        <taxon>Eukaryota</taxon>
        <taxon>Metazoa</taxon>
        <taxon>Spiralia</taxon>
        <taxon>Lophotrochozoa</taxon>
        <taxon>Mollusca</taxon>
        <taxon>Bivalvia</taxon>
        <taxon>Autobranchia</taxon>
        <taxon>Pteriomorphia</taxon>
        <taxon>Ostreida</taxon>
        <taxon>Ostreoidea</taxon>
        <taxon>Ostreidae</taxon>
        <taxon>Magallana</taxon>
    </lineage>
</organism>
<evidence type="ECO:0000313" key="5">
    <source>
        <dbReference type="Proteomes" id="UP000005408"/>
    </source>
</evidence>
<dbReference type="EnsemblMetazoa" id="G22901.3">
    <property type="protein sequence ID" value="G22901.3:cds"/>
    <property type="gene ID" value="G22901"/>
</dbReference>
<proteinExistence type="predicted"/>
<dbReference type="SUPFAM" id="SSF48371">
    <property type="entry name" value="ARM repeat"/>
    <property type="match status" value="2"/>
</dbReference>
<feature type="domain" description="TTI1 C-terminal TPR" evidence="3">
    <location>
        <begin position="772"/>
        <end position="1046"/>
    </location>
</feature>
<evidence type="ECO:0000313" key="4">
    <source>
        <dbReference type="EnsemblMetazoa" id="G22901.3:cds"/>
    </source>
</evidence>
<dbReference type="Pfam" id="PF24176">
    <property type="entry name" value="TPR_TTI1_2nd"/>
    <property type="match status" value="1"/>
</dbReference>
<dbReference type="InterPro" id="IPR016024">
    <property type="entry name" value="ARM-type_fold"/>
</dbReference>
<dbReference type="PANTHER" id="PTHR18460:SF3">
    <property type="entry name" value="TELO2-INTERACTING PROTEIN 1 HOMOLOG"/>
    <property type="match status" value="1"/>
</dbReference>
<protein>
    <recommendedName>
        <fullName evidence="6">TELO2-interacting protein 1-like protein</fullName>
    </recommendedName>
</protein>
<dbReference type="InterPro" id="IPR011989">
    <property type="entry name" value="ARM-like"/>
</dbReference>
<dbReference type="Pfam" id="PF24173">
    <property type="entry name" value="TPR_TTI1_N"/>
    <property type="match status" value="1"/>
</dbReference>
<dbReference type="Pfam" id="PF21547">
    <property type="entry name" value="TTI1"/>
    <property type="match status" value="1"/>
</dbReference>
<evidence type="ECO:0000259" key="2">
    <source>
        <dbReference type="Pfam" id="PF24173"/>
    </source>
</evidence>
<evidence type="ECO:0008006" key="6">
    <source>
        <dbReference type="Google" id="ProtNLM"/>
    </source>
</evidence>
<dbReference type="Proteomes" id="UP000005408">
    <property type="component" value="Unassembled WGS sequence"/>
</dbReference>
<dbReference type="Gene3D" id="1.25.10.10">
    <property type="entry name" value="Leucine-rich Repeat Variant"/>
    <property type="match status" value="2"/>
</dbReference>
<dbReference type="InterPro" id="IPR052587">
    <property type="entry name" value="TELO2-interacting_protein_1"/>
</dbReference>
<reference evidence="4" key="1">
    <citation type="submission" date="2022-08" db="UniProtKB">
        <authorList>
            <consortium name="EnsemblMetazoa"/>
        </authorList>
    </citation>
    <scope>IDENTIFICATION</scope>
    <source>
        <strain evidence="4">05x7-T-G4-1.051#20</strain>
    </source>
</reference>
<dbReference type="GO" id="GO:0005737">
    <property type="term" value="C:cytoplasm"/>
    <property type="evidence" value="ECO:0007669"/>
    <property type="project" value="TreeGrafter"/>
</dbReference>
<evidence type="ECO:0000256" key="1">
    <source>
        <dbReference type="SAM" id="MobiDB-lite"/>
    </source>
</evidence>
<feature type="compositionally biased region" description="Acidic residues" evidence="1">
    <location>
        <begin position="840"/>
        <end position="852"/>
    </location>
</feature>
<name>A0A8W8KBF4_MAGGI</name>
<accession>A0A8W8KBF4</accession>
<dbReference type="InterPro" id="IPR049362">
    <property type="entry name" value="TTI1_rpt"/>
</dbReference>
<feature type="domain" description="TTI1 N-terminal TPR" evidence="2">
    <location>
        <begin position="32"/>
        <end position="366"/>
    </location>
</feature>
<dbReference type="AlphaFoldDB" id="A0A8W8KBF4"/>
<dbReference type="Pfam" id="PF24181">
    <property type="entry name" value="TPR_TTI1_C"/>
    <property type="match status" value="1"/>
</dbReference>
<dbReference type="PANTHER" id="PTHR18460">
    <property type="entry name" value="TEL2 INTERACTING PROTEIN 1 TTI1 FAMILY MEMBER"/>
    <property type="match status" value="1"/>
</dbReference>
<dbReference type="InterPro" id="IPR057566">
    <property type="entry name" value="TPR_TTI1_N"/>
</dbReference>